<dbReference type="GO" id="GO:0005524">
    <property type="term" value="F:ATP binding"/>
    <property type="evidence" value="ECO:0007669"/>
    <property type="project" value="UniProtKB-UniRule"/>
</dbReference>
<evidence type="ECO:0000256" key="1">
    <source>
        <dbReference type="ARBA" id="ARBA00022741"/>
    </source>
</evidence>
<dbReference type="GO" id="GO:0005737">
    <property type="term" value="C:cytoplasm"/>
    <property type="evidence" value="ECO:0007669"/>
    <property type="project" value="TreeGrafter"/>
</dbReference>
<dbReference type="InterPro" id="IPR011009">
    <property type="entry name" value="Kinase-like_dom_sf"/>
</dbReference>
<dbReference type="EMBL" id="KN824299">
    <property type="protein sequence ID" value="KIM27350.1"/>
    <property type="molecule type" value="Genomic_DNA"/>
</dbReference>
<comment type="similarity">
    <text evidence="4">Belongs to the protein kinase superfamily.</text>
</comment>
<dbReference type="Proteomes" id="UP000054097">
    <property type="component" value="Unassembled WGS sequence"/>
</dbReference>
<keyword evidence="4" id="KW-0723">Serine/threonine-protein kinase</keyword>
<dbReference type="PANTHER" id="PTHR24346:SF110">
    <property type="entry name" value="NON-SPECIFIC SERINE_THREONINE PROTEIN KINASE"/>
    <property type="match status" value="1"/>
</dbReference>
<keyword evidence="4" id="KW-0808">Transferase</keyword>
<keyword evidence="1 3" id="KW-0547">Nucleotide-binding</keyword>
<evidence type="ECO:0000256" key="4">
    <source>
        <dbReference type="RuleBase" id="RU000304"/>
    </source>
</evidence>
<dbReference type="PROSITE" id="PS00107">
    <property type="entry name" value="PROTEIN_KINASE_ATP"/>
    <property type="match status" value="1"/>
</dbReference>
<dbReference type="InterPro" id="IPR000719">
    <property type="entry name" value="Prot_kinase_dom"/>
</dbReference>
<evidence type="ECO:0000313" key="6">
    <source>
        <dbReference type="EMBL" id="KIM27350.1"/>
    </source>
</evidence>
<name>A0A0C3AS07_SERVB</name>
<dbReference type="FunFam" id="1.10.510.10:FF:000571">
    <property type="entry name" value="Maternal embryonic leucine zipper kinase"/>
    <property type="match status" value="1"/>
</dbReference>
<dbReference type="PROSITE" id="PS50011">
    <property type="entry name" value="PROTEIN_KINASE_DOM"/>
    <property type="match status" value="1"/>
</dbReference>
<evidence type="ECO:0000256" key="3">
    <source>
        <dbReference type="PROSITE-ProRule" id="PRU10141"/>
    </source>
</evidence>
<dbReference type="InterPro" id="IPR008271">
    <property type="entry name" value="Ser/Thr_kinase_AS"/>
</dbReference>
<dbReference type="OrthoDB" id="193931at2759"/>
<accession>A0A0C3AS07</accession>
<keyword evidence="7" id="KW-1185">Reference proteome</keyword>
<dbReference type="SMART" id="SM00220">
    <property type="entry name" value="S_TKc"/>
    <property type="match status" value="1"/>
</dbReference>
<reference evidence="6 7" key="1">
    <citation type="submission" date="2014-04" db="EMBL/GenBank/DDBJ databases">
        <authorList>
            <consortium name="DOE Joint Genome Institute"/>
            <person name="Kuo A."/>
            <person name="Zuccaro A."/>
            <person name="Kohler A."/>
            <person name="Nagy L.G."/>
            <person name="Floudas D."/>
            <person name="Copeland A."/>
            <person name="Barry K.W."/>
            <person name="Cichocki N."/>
            <person name="Veneault-Fourrey C."/>
            <person name="LaButti K."/>
            <person name="Lindquist E.A."/>
            <person name="Lipzen A."/>
            <person name="Lundell T."/>
            <person name="Morin E."/>
            <person name="Murat C."/>
            <person name="Sun H."/>
            <person name="Tunlid A."/>
            <person name="Henrissat B."/>
            <person name="Grigoriev I.V."/>
            <person name="Hibbett D.S."/>
            <person name="Martin F."/>
            <person name="Nordberg H.P."/>
            <person name="Cantor M.N."/>
            <person name="Hua S.X."/>
        </authorList>
    </citation>
    <scope>NUCLEOTIDE SEQUENCE [LARGE SCALE GENOMIC DNA]</scope>
    <source>
        <strain evidence="6 7">MAFF 305830</strain>
    </source>
</reference>
<keyword evidence="2 3" id="KW-0067">ATP-binding</keyword>
<dbReference type="Pfam" id="PF00069">
    <property type="entry name" value="Pkinase"/>
    <property type="match status" value="1"/>
</dbReference>
<keyword evidence="4" id="KW-0418">Kinase</keyword>
<reference evidence="7" key="2">
    <citation type="submission" date="2015-01" db="EMBL/GenBank/DDBJ databases">
        <title>Evolutionary Origins and Diversification of the Mycorrhizal Mutualists.</title>
        <authorList>
            <consortium name="DOE Joint Genome Institute"/>
            <consortium name="Mycorrhizal Genomics Consortium"/>
            <person name="Kohler A."/>
            <person name="Kuo A."/>
            <person name="Nagy L.G."/>
            <person name="Floudas D."/>
            <person name="Copeland A."/>
            <person name="Barry K.W."/>
            <person name="Cichocki N."/>
            <person name="Veneault-Fourrey C."/>
            <person name="LaButti K."/>
            <person name="Lindquist E.A."/>
            <person name="Lipzen A."/>
            <person name="Lundell T."/>
            <person name="Morin E."/>
            <person name="Murat C."/>
            <person name="Riley R."/>
            <person name="Ohm R."/>
            <person name="Sun H."/>
            <person name="Tunlid A."/>
            <person name="Henrissat B."/>
            <person name="Grigoriev I.V."/>
            <person name="Hibbett D.S."/>
            <person name="Martin F."/>
        </authorList>
    </citation>
    <scope>NUCLEOTIDE SEQUENCE [LARGE SCALE GENOMIC DNA]</scope>
    <source>
        <strain evidence="7">MAFF 305830</strain>
    </source>
</reference>
<dbReference type="Gene3D" id="1.10.510.10">
    <property type="entry name" value="Transferase(Phosphotransferase) domain 1"/>
    <property type="match status" value="1"/>
</dbReference>
<dbReference type="GO" id="GO:0035556">
    <property type="term" value="P:intracellular signal transduction"/>
    <property type="evidence" value="ECO:0007669"/>
    <property type="project" value="TreeGrafter"/>
</dbReference>
<feature type="domain" description="Protein kinase" evidence="5">
    <location>
        <begin position="5"/>
        <end position="271"/>
    </location>
</feature>
<protein>
    <recommendedName>
        <fullName evidence="5">Protein kinase domain-containing protein</fullName>
    </recommendedName>
</protein>
<evidence type="ECO:0000259" key="5">
    <source>
        <dbReference type="PROSITE" id="PS50011"/>
    </source>
</evidence>
<feature type="binding site" evidence="3">
    <location>
        <position position="34"/>
    </location>
    <ligand>
        <name>ATP</name>
        <dbReference type="ChEBI" id="CHEBI:30616"/>
    </ligand>
</feature>
<evidence type="ECO:0000256" key="2">
    <source>
        <dbReference type="ARBA" id="ARBA00022840"/>
    </source>
</evidence>
<dbReference type="STRING" id="933852.A0A0C3AS07"/>
<evidence type="ECO:0000313" key="7">
    <source>
        <dbReference type="Proteomes" id="UP000054097"/>
    </source>
</evidence>
<dbReference type="PANTHER" id="PTHR24346">
    <property type="entry name" value="MAP/MICROTUBULE AFFINITY-REGULATING KINASE"/>
    <property type="match status" value="1"/>
</dbReference>
<dbReference type="PROSITE" id="PS00108">
    <property type="entry name" value="PROTEIN_KINASE_ST"/>
    <property type="match status" value="1"/>
</dbReference>
<proteinExistence type="inferred from homology"/>
<dbReference type="InterPro" id="IPR017441">
    <property type="entry name" value="Protein_kinase_ATP_BS"/>
</dbReference>
<dbReference type="GO" id="GO:0004674">
    <property type="term" value="F:protein serine/threonine kinase activity"/>
    <property type="evidence" value="ECO:0007669"/>
    <property type="project" value="UniProtKB-KW"/>
</dbReference>
<organism evidence="6 7">
    <name type="scientific">Serendipita vermifera MAFF 305830</name>
    <dbReference type="NCBI Taxonomy" id="933852"/>
    <lineage>
        <taxon>Eukaryota</taxon>
        <taxon>Fungi</taxon>
        <taxon>Dikarya</taxon>
        <taxon>Basidiomycota</taxon>
        <taxon>Agaricomycotina</taxon>
        <taxon>Agaricomycetes</taxon>
        <taxon>Sebacinales</taxon>
        <taxon>Serendipitaceae</taxon>
        <taxon>Serendipita</taxon>
    </lineage>
</organism>
<dbReference type="SUPFAM" id="SSF56112">
    <property type="entry name" value="Protein kinase-like (PK-like)"/>
    <property type="match status" value="1"/>
</dbReference>
<dbReference type="HOGENOM" id="CLU_000288_63_0_1"/>
<gene>
    <name evidence="6" type="ORF">M408DRAFT_71417</name>
</gene>
<sequence length="326" mass="36538">MIGPWVIGEMLGRGASGRVKLARHATTGKMAAVKILNLHPSLSSRSSNMTSAGAKAEKMLLAAEREIAVMKLLDHPNIMKMYDVWSSPNELYLVLEYVQGGELFDYLCSRGSRLPLLEAVAIIKQIFAAVNYCHRFNICHRDLKPENILLIDETHVKVADFGMSTLDSLNGLLRTSCGSPHYASPEIVRGHLYSGASSDIWSCGVILFALITSRLPFDDPNVNNVLRKVKDGRFTIPDWVIPEARDLITRILEVDCSKRITMREIFSHPLMRMDTPGIILPPAPRLDELALPVAKKDVDSDLLRNLCIIWREKDKMAMLERLCSEE</sequence>
<dbReference type="AlphaFoldDB" id="A0A0C3AS07"/>